<dbReference type="EMBL" id="BNAU01000001">
    <property type="protein sequence ID" value="GHE83787.1"/>
    <property type="molecule type" value="Genomic_DNA"/>
</dbReference>
<dbReference type="Proteomes" id="UP000605897">
    <property type="component" value="Unassembled WGS sequence"/>
</dbReference>
<evidence type="ECO:0000256" key="1">
    <source>
        <dbReference type="SAM" id="MobiDB-lite"/>
    </source>
</evidence>
<gene>
    <name evidence="3" type="ORF">GCM10017786_13770</name>
</gene>
<comment type="caution">
    <text evidence="3">The sequence shown here is derived from an EMBL/GenBank/DDBJ whole genome shotgun (WGS) entry which is preliminary data.</text>
</comment>
<sequence>MSHRHARTTFLGRLLIIQRHREEWPQAHIAKAMGISRKCVKTWLDRHAGEGEAGLHDRSSRPRSSPRRTSAGTERQIVELRRRERRGPDWLSALDPLTGQVIRASKTTAVRYERDTPGERVHLDVNTERAAALTPWLEHYNTQPRHNALDGHPPTNLTTKYT</sequence>
<evidence type="ECO:0000259" key="2">
    <source>
        <dbReference type="Pfam" id="PF13011"/>
    </source>
</evidence>
<dbReference type="SUPFAM" id="SSF46689">
    <property type="entry name" value="Homeodomain-like"/>
    <property type="match status" value="1"/>
</dbReference>
<reference evidence="4" key="1">
    <citation type="journal article" date="2019" name="Int. J. Syst. Evol. Microbiol.">
        <title>The Global Catalogue of Microorganisms (GCM) 10K type strain sequencing project: providing services to taxonomists for standard genome sequencing and annotation.</title>
        <authorList>
            <consortium name="The Broad Institute Genomics Platform"/>
            <consortium name="The Broad Institute Genome Sequencing Center for Infectious Disease"/>
            <person name="Wu L."/>
            <person name="Ma J."/>
        </authorList>
    </citation>
    <scope>NUCLEOTIDE SEQUENCE [LARGE SCALE GENOMIC DNA]</scope>
    <source>
        <strain evidence="4">CGMCC 4.7677</strain>
    </source>
</reference>
<dbReference type="InterPro" id="IPR009057">
    <property type="entry name" value="Homeodomain-like_sf"/>
</dbReference>
<evidence type="ECO:0000313" key="4">
    <source>
        <dbReference type="Proteomes" id="UP000605897"/>
    </source>
</evidence>
<feature type="compositionally biased region" description="Basic and acidic residues" evidence="1">
    <location>
        <begin position="50"/>
        <end position="60"/>
    </location>
</feature>
<proteinExistence type="predicted"/>
<organism evidence="3 4">
    <name type="scientific">Amycolatopsis deserti</name>
    <dbReference type="NCBI Taxonomy" id="185696"/>
    <lineage>
        <taxon>Bacteria</taxon>
        <taxon>Bacillati</taxon>
        <taxon>Actinomycetota</taxon>
        <taxon>Actinomycetes</taxon>
        <taxon>Pseudonocardiales</taxon>
        <taxon>Pseudonocardiaceae</taxon>
        <taxon>Amycolatopsis</taxon>
    </lineage>
</organism>
<protein>
    <recommendedName>
        <fullName evidence="2">DNA-binding domain-containing protein</fullName>
    </recommendedName>
</protein>
<feature type="region of interest" description="Disordered" evidence="1">
    <location>
        <begin position="50"/>
        <end position="77"/>
    </location>
</feature>
<dbReference type="Pfam" id="PF13011">
    <property type="entry name" value="LZ_Tnp_IS481"/>
    <property type="match status" value="1"/>
</dbReference>
<accession>A0ABQ3IJH6</accession>
<dbReference type="InterPro" id="IPR024967">
    <property type="entry name" value="DNA-bd_IS481-type"/>
</dbReference>
<keyword evidence="4" id="KW-1185">Reference proteome</keyword>
<evidence type="ECO:0000313" key="3">
    <source>
        <dbReference type="EMBL" id="GHE83787.1"/>
    </source>
</evidence>
<name>A0ABQ3IJH6_9PSEU</name>
<feature type="domain" description="DNA-binding" evidence="2">
    <location>
        <begin position="2"/>
        <end position="71"/>
    </location>
</feature>